<dbReference type="Proteomes" id="UP000766486">
    <property type="component" value="Unassembled WGS sequence"/>
</dbReference>
<dbReference type="PANTHER" id="PTHR47338:SF4">
    <property type="entry name" value="ZN(II)2CYS6 TRANSCRIPTION FACTOR (EUROFUNG)"/>
    <property type="match status" value="1"/>
</dbReference>
<evidence type="ECO:0000256" key="1">
    <source>
        <dbReference type="ARBA" id="ARBA00004123"/>
    </source>
</evidence>
<dbReference type="EMBL" id="CABFNS010000312">
    <property type="protein sequence ID" value="VUC20937.1"/>
    <property type="molecule type" value="Genomic_DNA"/>
</dbReference>
<keyword evidence="6" id="KW-0175">Coiled coil</keyword>
<keyword evidence="10" id="KW-1185">Reference proteome</keyword>
<keyword evidence="4" id="KW-0804">Transcription</keyword>
<proteinExistence type="predicted"/>
<keyword evidence="3" id="KW-0805">Transcription regulation</keyword>
<evidence type="ECO:0000256" key="6">
    <source>
        <dbReference type="SAM" id="Coils"/>
    </source>
</evidence>
<dbReference type="Pfam" id="PF04082">
    <property type="entry name" value="Fungal_trans"/>
    <property type="match status" value="1"/>
</dbReference>
<evidence type="ECO:0000313" key="9">
    <source>
        <dbReference type="EMBL" id="VUC20937.1"/>
    </source>
</evidence>
<feature type="domain" description="Xylanolytic transcriptional activator regulatory" evidence="8">
    <location>
        <begin position="220"/>
        <end position="293"/>
    </location>
</feature>
<evidence type="ECO:0000256" key="5">
    <source>
        <dbReference type="ARBA" id="ARBA00023242"/>
    </source>
</evidence>
<keyword evidence="5" id="KW-0539">Nucleus</keyword>
<keyword evidence="2" id="KW-0479">Metal-binding</keyword>
<accession>A0ABY6TRF7</accession>
<reference evidence="9 10" key="1">
    <citation type="submission" date="2019-06" db="EMBL/GenBank/DDBJ databases">
        <authorList>
            <person name="Broberg M."/>
        </authorList>
    </citation>
    <scope>NUCLEOTIDE SEQUENCE [LARGE SCALE GENOMIC DNA]</scope>
</reference>
<dbReference type="CDD" id="cd12148">
    <property type="entry name" value="fungal_TF_MHR"/>
    <property type="match status" value="1"/>
</dbReference>
<feature type="region of interest" description="Disordered" evidence="7">
    <location>
        <begin position="47"/>
        <end position="79"/>
    </location>
</feature>
<evidence type="ECO:0000256" key="7">
    <source>
        <dbReference type="SAM" id="MobiDB-lite"/>
    </source>
</evidence>
<evidence type="ECO:0000313" key="10">
    <source>
        <dbReference type="Proteomes" id="UP000766486"/>
    </source>
</evidence>
<evidence type="ECO:0000256" key="4">
    <source>
        <dbReference type="ARBA" id="ARBA00023163"/>
    </source>
</evidence>
<evidence type="ECO:0000256" key="2">
    <source>
        <dbReference type="ARBA" id="ARBA00022723"/>
    </source>
</evidence>
<organism evidence="9 10">
    <name type="scientific">Bionectria ochroleuca</name>
    <name type="common">Gliocladium roseum</name>
    <dbReference type="NCBI Taxonomy" id="29856"/>
    <lineage>
        <taxon>Eukaryota</taxon>
        <taxon>Fungi</taxon>
        <taxon>Dikarya</taxon>
        <taxon>Ascomycota</taxon>
        <taxon>Pezizomycotina</taxon>
        <taxon>Sordariomycetes</taxon>
        <taxon>Hypocreomycetidae</taxon>
        <taxon>Hypocreales</taxon>
        <taxon>Bionectriaceae</taxon>
        <taxon>Clonostachys</taxon>
    </lineage>
</organism>
<sequence>MQQVQESAVEDQSLLSQRLDKVESKLDDLASQLTNLSQLTRQVLDSLAEQRASDQSSRASDTVTVKTPQQDPPVSQQGHNLTIGPGIDLWWLTSNFRTNNQPSLIPAENARSAFVAFFKHAHGQPYTFFHEHTFWKDLDNGTLPDHLLFAVLSHSVRFTNDDFFRGRALLLSRLFANISWKMITTLYFQDRAEADLATVKTITLLSISDFTSGCDTHASAWLKIGLAVRIAQDLRLMIDDPLSCMSNSAKEERRRVFWSVYTLDRLASCARARPPAVVDASCYLPLPCDEELWRSDCASNECRLDEALTKIQHGDHTPSFPALVVVLTSILCRCTQSMLQDDQDRQRHPPWDPQSDFAGISSDLLALEGHFETPIRDTLLLSCSAEGVEIDPGVVGSLIFSRTLFCLCHCLLNHPFLLRRRVLATQTRSPSTFISRSLQTSREYATRLVQELNSAQKAGYHMTSSFYAYASTVAASIHVIHMNATDEVVRDSSSEAFALCYQLVTDLSRYWPSCELIVSFGLSIPSPVAPVFRTANLELPESSA</sequence>
<name>A0ABY6TRF7_BIOOC</name>
<evidence type="ECO:0000259" key="8">
    <source>
        <dbReference type="SMART" id="SM00906"/>
    </source>
</evidence>
<dbReference type="PANTHER" id="PTHR47338">
    <property type="entry name" value="ZN(II)2CYS6 TRANSCRIPTION FACTOR (EUROFUNG)-RELATED"/>
    <property type="match status" value="1"/>
</dbReference>
<feature type="coiled-coil region" evidence="6">
    <location>
        <begin position="12"/>
        <end position="39"/>
    </location>
</feature>
<dbReference type="InterPro" id="IPR050815">
    <property type="entry name" value="TF_fung"/>
</dbReference>
<dbReference type="InterPro" id="IPR007219">
    <property type="entry name" value="XnlR_reg_dom"/>
</dbReference>
<gene>
    <name evidence="9" type="ORF">CLO192961_LOCUS36773</name>
</gene>
<feature type="compositionally biased region" description="Polar residues" evidence="7">
    <location>
        <begin position="53"/>
        <end position="79"/>
    </location>
</feature>
<evidence type="ECO:0000256" key="3">
    <source>
        <dbReference type="ARBA" id="ARBA00023015"/>
    </source>
</evidence>
<comment type="caution">
    <text evidence="9">The sequence shown here is derived from an EMBL/GenBank/DDBJ whole genome shotgun (WGS) entry which is preliminary data.</text>
</comment>
<dbReference type="SMART" id="SM00906">
    <property type="entry name" value="Fungal_trans"/>
    <property type="match status" value="1"/>
</dbReference>
<protein>
    <recommendedName>
        <fullName evidence="8">Xylanolytic transcriptional activator regulatory domain-containing protein</fullName>
    </recommendedName>
</protein>
<comment type="subcellular location">
    <subcellularLocation>
        <location evidence="1">Nucleus</location>
    </subcellularLocation>
</comment>